<keyword evidence="2" id="KW-1185">Reference proteome</keyword>
<gene>
    <name evidence="1" type="ORF">V6N11_017892</name>
</gene>
<evidence type="ECO:0000313" key="2">
    <source>
        <dbReference type="Proteomes" id="UP001396334"/>
    </source>
</evidence>
<name>A0ABR2T5S1_9ROSI</name>
<accession>A0ABR2T5S1</accession>
<evidence type="ECO:0000313" key="1">
    <source>
        <dbReference type="EMBL" id="KAK9032850.1"/>
    </source>
</evidence>
<organism evidence="1 2">
    <name type="scientific">Hibiscus sabdariffa</name>
    <name type="common">roselle</name>
    <dbReference type="NCBI Taxonomy" id="183260"/>
    <lineage>
        <taxon>Eukaryota</taxon>
        <taxon>Viridiplantae</taxon>
        <taxon>Streptophyta</taxon>
        <taxon>Embryophyta</taxon>
        <taxon>Tracheophyta</taxon>
        <taxon>Spermatophyta</taxon>
        <taxon>Magnoliopsida</taxon>
        <taxon>eudicotyledons</taxon>
        <taxon>Gunneridae</taxon>
        <taxon>Pentapetalae</taxon>
        <taxon>rosids</taxon>
        <taxon>malvids</taxon>
        <taxon>Malvales</taxon>
        <taxon>Malvaceae</taxon>
        <taxon>Malvoideae</taxon>
        <taxon>Hibiscus</taxon>
    </lineage>
</organism>
<protein>
    <submittedName>
        <fullName evidence="1">Uncharacterized protein</fullName>
    </submittedName>
</protein>
<comment type="caution">
    <text evidence="1">The sequence shown here is derived from an EMBL/GenBank/DDBJ whole genome shotgun (WGS) entry which is preliminary data.</text>
</comment>
<dbReference type="EMBL" id="JBBPBN010000008">
    <property type="protein sequence ID" value="KAK9032850.1"/>
    <property type="molecule type" value="Genomic_DNA"/>
</dbReference>
<reference evidence="1 2" key="1">
    <citation type="journal article" date="2024" name="G3 (Bethesda)">
        <title>Genome assembly of Hibiscus sabdariffa L. provides insights into metabolisms of medicinal natural products.</title>
        <authorList>
            <person name="Kim T."/>
        </authorList>
    </citation>
    <scope>NUCLEOTIDE SEQUENCE [LARGE SCALE GENOMIC DNA]</scope>
    <source>
        <strain evidence="1">TK-2024</strain>
        <tissue evidence="1">Old leaves</tissue>
    </source>
</reference>
<proteinExistence type="predicted"/>
<sequence length="109" mass="11984">MASSYTSSLDSHPQNVFSFSTHPFMTNSSSDLLASDEFNPSSSAVHDAMCGISLFLSDRIVERTDSDIPKFKSLPPPLLLIFPPQVSHSSYFAIPQDSALPNSWILLFC</sequence>
<dbReference type="Proteomes" id="UP001396334">
    <property type="component" value="Unassembled WGS sequence"/>
</dbReference>